<dbReference type="AlphaFoldDB" id="A0A931BT95"/>
<name>A0A931BT95_9HYPH</name>
<accession>A0A931BT95</accession>
<dbReference type="Proteomes" id="UP000599312">
    <property type="component" value="Unassembled WGS sequence"/>
</dbReference>
<sequence>MSGLIAGATGIFWNSPAPMPAEVSVQDAARLEAQMSGLTIRLLPVDLSTSAAQSAAVRLIPAPEIQARKWVIDALAGRQNLGRIVVWDNVRQDGDVVSIASAGLSTTITLTNAPQSIIMPYPKGGMLAVTGVHDGGGGITVALELATGPLPLPPMKEGETRLLPLF</sequence>
<dbReference type="EMBL" id="JADQDO010000008">
    <property type="protein sequence ID" value="MBF9234795.1"/>
    <property type="molecule type" value="Genomic_DNA"/>
</dbReference>
<organism evidence="1 2">
    <name type="scientific">Microvirga alba</name>
    <dbReference type="NCBI Taxonomy" id="2791025"/>
    <lineage>
        <taxon>Bacteria</taxon>
        <taxon>Pseudomonadati</taxon>
        <taxon>Pseudomonadota</taxon>
        <taxon>Alphaproteobacteria</taxon>
        <taxon>Hyphomicrobiales</taxon>
        <taxon>Methylobacteriaceae</taxon>
        <taxon>Microvirga</taxon>
    </lineage>
</organism>
<evidence type="ECO:0000313" key="1">
    <source>
        <dbReference type="EMBL" id="MBF9234795.1"/>
    </source>
</evidence>
<proteinExistence type="predicted"/>
<protein>
    <submittedName>
        <fullName evidence="1">Uncharacterized protein</fullName>
    </submittedName>
</protein>
<comment type="caution">
    <text evidence="1">The sequence shown here is derived from an EMBL/GenBank/DDBJ whole genome shotgun (WGS) entry which is preliminary data.</text>
</comment>
<keyword evidence="2" id="KW-1185">Reference proteome</keyword>
<gene>
    <name evidence="1" type="ORF">I2H38_15575</name>
</gene>
<reference evidence="1" key="1">
    <citation type="submission" date="2020-11" db="EMBL/GenBank/DDBJ databases">
        <authorList>
            <person name="Kim M.K."/>
        </authorList>
    </citation>
    <scope>NUCLEOTIDE SEQUENCE</scope>
    <source>
        <strain evidence="1">BT350</strain>
    </source>
</reference>
<evidence type="ECO:0000313" key="2">
    <source>
        <dbReference type="Proteomes" id="UP000599312"/>
    </source>
</evidence>
<dbReference type="RefSeq" id="WP_196272781.1">
    <property type="nucleotide sequence ID" value="NZ_JADQDO010000008.1"/>
</dbReference>